<dbReference type="InterPro" id="IPR036312">
    <property type="entry name" value="Bifun_inhib/LTP/seed_sf"/>
</dbReference>
<dbReference type="AlphaFoldDB" id="A0A834SED2"/>
<comment type="similarity">
    <text evidence="2">Belongs to the plant LTP family.</text>
</comment>
<keyword evidence="11" id="KW-1185">Reference proteome</keyword>
<protein>
    <submittedName>
        <fullName evidence="10">Lipid transfer-like protein VAS</fullName>
    </submittedName>
</protein>
<evidence type="ECO:0000256" key="7">
    <source>
        <dbReference type="ARBA" id="ARBA00023180"/>
    </source>
</evidence>
<keyword evidence="3" id="KW-1003">Cell membrane</keyword>
<reference evidence="10" key="1">
    <citation type="submission" date="2020-09" db="EMBL/GenBank/DDBJ databases">
        <title>Genome-Enabled Discovery of Anthraquinone Biosynthesis in Senna tora.</title>
        <authorList>
            <person name="Kang S.-H."/>
            <person name="Pandey R.P."/>
            <person name="Lee C.-M."/>
            <person name="Sim J.-S."/>
            <person name="Jeong J.-T."/>
            <person name="Choi B.-S."/>
            <person name="Jung M."/>
            <person name="Ginzburg D."/>
            <person name="Zhao K."/>
            <person name="Won S.Y."/>
            <person name="Oh T.-J."/>
            <person name="Yu Y."/>
            <person name="Kim N.-H."/>
            <person name="Lee O.R."/>
            <person name="Lee T.-H."/>
            <person name="Bashyal P."/>
            <person name="Kim T.-S."/>
            <person name="Lee W.-H."/>
            <person name="Kawkins C."/>
            <person name="Kim C.-K."/>
            <person name="Kim J.S."/>
            <person name="Ahn B.O."/>
            <person name="Rhee S.Y."/>
            <person name="Sohng J.K."/>
        </authorList>
    </citation>
    <scope>NUCLEOTIDE SEQUENCE</scope>
    <source>
        <tissue evidence="10">Leaf</tissue>
    </source>
</reference>
<evidence type="ECO:0000313" key="10">
    <source>
        <dbReference type="EMBL" id="KAF7801506.1"/>
    </source>
</evidence>
<dbReference type="PANTHER" id="PTHR33044">
    <property type="entry name" value="BIFUNCTIONAL INHIBITOR/LIPID-TRANSFER PROTEIN/SEED STORAGE 2S ALBUMIN SUPERFAMILY PROTEIN-RELATED"/>
    <property type="match status" value="1"/>
</dbReference>
<feature type="domain" description="Bifunctional inhibitor/plant lipid transfer protein/seed storage helical" evidence="9">
    <location>
        <begin position="8"/>
        <end position="87"/>
    </location>
</feature>
<dbReference type="Pfam" id="PF14368">
    <property type="entry name" value="LTP_2"/>
    <property type="match status" value="1"/>
</dbReference>
<keyword evidence="4" id="KW-0336">GPI-anchor</keyword>
<proteinExistence type="inferred from homology"/>
<organism evidence="10 11">
    <name type="scientific">Senna tora</name>
    <dbReference type="NCBI Taxonomy" id="362788"/>
    <lineage>
        <taxon>Eukaryota</taxon>
        <taxon>Viridiplantae</taxon>
        <taxon>Streptophyta</taxon>
        <taxon>Embryophyta</taxon>
        <taxon>Tracheophyta</taxon>
        <taxon>Spermatophyta</taxon>
        <taxon>Magnoliopsida</taxon>
        <taxon>eudicotyledons</taxon>
        <taxon>Gunneridae</taxon>
        <taxon>Pentapetalae</taxon>
        <taxon>rosids</taxon>
        <taxon>fabids</taxon>
        <taxon>Fabales</taxon>
        <taxon>Fabaceae</taxon>
        <taxon>Caesalpinioideae</taxon>
        <taxon>Cassia clade</taxon>
        <taxon>Senna</taxon>
    </lineage>
</organism>
<comment type="subcellular location">
    <subcellularLocation>
        <location evidence="1">Cell membrane</location>
        <topology evidence="1">Lipid-anchor</topology>
        <topology evidence="1">GPI-anchor</topology>
    </subcellularLocation>
</comment>
<dbReference type="InterPro" id="IPR043325">
    <property type="entry name" value="LTSS"/>
</dbReference>
<dbReference type="GO" id="GO:0006869">
    <property type="term" value="P:lipid transport"/>
    <property type="evidence" value="ECO:0007669"/>
    <property type="project" value="InterPro"/>
</dbReference>
<keyword evidence="6" id="KW-1015">Disulfide bond</keyword>
<evidence type="ECO:0000256" key="2">
    <source>
        <dbReference type="ARBA" id="ARBA00009748"/>
    </source>
</evidence>
<evidence type="ECO:0000256" key="8">
    <source>
        <dbReference type="ARBA" id="ARBA00023288"/>
    </source>
</evidence>
<evidence type="ECO:0000259" key="9">
    <source>
        <dbReference type="Pfam" id="PF14368"/>
    </source>
</evidence>
<keyword evidence="5" id="KW-0732">Signal</keyword>
<name>A0A834SED2_9FABA</name>
<dbReference type="PRINTS" id="PR00382">
    <property type="entry name" value="LIPIDTRNSFER"/>
</dbReference>
<dbReference type="Proteomes" id="UP000634136">
    <property type="component" value="Unassembled WGS sequence"/>
</dbReference>
<evidence type="ECO:0000256" key="5">
    <source>
        <dbReference type="ARBA" id="ARBA00022729"/>
    </source>
</evidence>
<dbReference type="EMBL" id="JAAIUW010000013">
    <property type="protein sequence ID" value="KAF7801506.1"/>
    <property type="molecule type" value="Genomic_DNA"/>
</dbReference>
<evidence type="ECO:0000256" key="4">
    <source>
        <dbReference type="ARBA" id="ARBA00022622"/>
    </source>
</evidence>
<keyword evidence="7" id="KW-0325">Glycoprotein</keyword>
<dbReference type="InterPro" id="IPR000528">
    <property type="entry name" value="Plant_nsLTP"/>
</dbReference>
<evidence type="ECO:0000313" key="11">
    <source>
        <dbReference type="Proteomes" id="UP000634136"/>
    </source>
</evidence>
<keyword evidence="8" id="KW-0449">Lipoprotein</keyword>
<evidence type="ECO:0000256" key="1">
    <source>
        <dbReference type="ARBA" id="ARBA00004609"/>
    </source>
</evidence>
<gene>
    <name evidence="10" type="ORF">G2W53_040617</name>
</gene>
<dbReference type="Gene3D" id="1.10.110.10">
    <property type="entry name" value="Plant lipid-transfer and hydrophobic proteins"/>
    <property type="match status" value="1"/>
</dbReference>
<evidence type="ECO:0000256" key="6">
    <source>
        <dbReference type="ARBA" id="ARBA00023157"/>
    </source>
</evidence>
<dbReference type="SUPFAM" id="SSF47699">
    <property type="entry name" value="Bifunctional inhibitor/lipid-transfer protein/seed storage 2S albumin"/>
    <property type="match status" value="1"/>
</dbReference>
<evidence type="ECO:0000256" key="3">
    <source>
        <dbReference type="ARBA" id="ARBA00022475"/>
    </source>
</evidence>
<comment type="caution">
    <text evidence="10">The sequence shown here is derived from an EMBL/GenBank/DDBJ whole genome shotgun (WGS) entry which is preliminary data.</text>
</comment>
<dbReference type="InterPro" id="IPR016140">
    <property type="entry name" value="Bifunc_inhib/LTP/seed_store"/>
</dbReference>
<dbReference type="GO" id="GO:0098552">
    <property type="term" value="C:side of membrane"/>
    <property type="evidence" value="ECO:0007669"/>
    <property type="project" value="UniProtKB-KW"/>
</dbReference>
<keyword evidence="4" id="KW-0472">Membrane</keyword>
<dbReference type="GO" id="GO:0008289">
    <property type="term" value="F:lipid binding"/>
    <property type="evidence" value="ECO:0007669"/>
    <property type="project" value="InterPro"/>
</dbReference>
<sequence length="126" mass="13221">MGQETGTSMTTACLNRLAPCLSFLNGTDEPPRSCCQPLKSVIQSDAQCLCSIVSNEGARQAEQAGININDAQTLPARCGQRVNLLTCLANSPAGSQDSAQNSAAKSMHMSQGLITILLLSSSIFFV</sequence>
<dbReference type="GO" id="GO:0005886">
    <property type="term" value="C:plasma membrane"/>
    <property type="evidence" value="ECO:0007669"/>
    <property type="project" value="UniProtKB-SubCell"/>
</dbReference>
<accession>A0A834SED2</accession>
<dbReference type="OrthoDB" id="785217at2759"/>
<dbReference type="CDD" id="cd00010">
    <property type="entry name" value="AAI_LTSS"/>
    <property type="match status" value="1"/>
</dbReference>